<dbReference type="CDD" id="cd06183">
    <property type="entry name" value="cyt_b5_reduct_like"/>
    <property type="match status" value="1"/>
</dbReference>
<evidence type="ECO:0000256" key="12">
    <source>
        <dbReference type="ARBA" id="ARBA00023136"/>
    </source>
</evidence>
<dbReference type="EnsemblProtists" id="EOD38859">
    <property type="protein sequence ID" value="EOD38859"/>
    <property type="gene ID" value="EMIHUDRAFT_373005"/>
</dbReference>
<feature type="binding site" evidence="14">
    <location>
        <position position="136"/>
    </location>
    <ligand>
        <name>FAD</name>
        <dbReference type="ChEBI" id="CHEBI:57692"/>
    </ligand>
</feature>
<dbReference type="Proteomes" id="UP000013827">
    <property type="component" value="Unassembled WGS sequence"/>
</dbReference>
<keyword evidence="8" id="KW-1133">Transmembrane helix</keyword>
<evidence type="ECO:0000256" key="3">
    <source>
        <dbReference type="ARBA" id="ARBA00004370"/>
    </source>
</evidence>
<feature type="binding site" evidence="14">
    <location>
        <position position="135"/>
    </location>
    <ligand>
        <name>FAD</name>
        <dbReference type="ChEBI" id="CHEBI:57692"/>
    </ligand>
</feature>
<dbReference type="InterPro" id="IPR017927">
    <property type="entry name" value="FAD-bd_FR_type"/>
</dbReference>
<dbReference type="InterPro" id="IPR039261">
    <property type="entry name" value="FNR_nucleotide-bd"/>
</dbReference>
<evidence type="ECO:0000256" key="5">
    <source>
        <dbReference type="ARBA" id="ARBA00022630"/>
    </source>
</evidence>
<dbReference type="SUPFAM" id="SSF52343">
    <property type="entry name" value="Ferredoxin reductase-like, C-terminal NADP-linked domain"/>
    <property type="match status" value="1"/>
</dbReference>
<evidence type="ECO:0000256" key="1">
    <source>
        <dbReference type="ARBA" id="ARBA00001974"/>
    </source>
</evidence>
<dbReference type="AlphaFoldDB" id="A0A0D3KSX4"/>
<keyword evidence="9 15" id="KW-0560">Oxidoreductase</keyword>
<evidence type="ECO:0000256" key="2">
    <source>
        <dbReference type="ARBA" id="ARBA00004173"/>
    </source>
</evidence>
<accession>A0A0D3KSX4</accession>
<feature type="binding site" evidence="14">
    <location>
        <position position="137"/>
    </location>
    <ligand>
        <name>FAD</name>
        <dbReference type="ChEBI" id="CHEBI:57692"/>
    </ligand>
</feature>
<keyword evidence="10 15" id="KW-0520">NAD</keyword>
<feature type="domain" description="FAD-binding FR-type" evidence="16">
    <location>
        <begin position="76"/>
        <end position="186"/>
    </location>
</feature>
<evidence type="ECO:0000256" key="4">
    <source>
        <dbReference type="ARBA" id="ARBA00006105"/>
    </source>
</evidence>
<comment type="cofactor">
    <cofactor evidence="1 14 15">
        <name>FAD</name>
        <dbReference type="ChEBI" id="CHEBI:57692"/>
    </cofactor>
</comment>
<evidence type="ECO:0000256" key="10">
    <source>
        <dbReference type="ARBA" id="ARBA00023027"/>
    </source>
</evidence>
<dbReference type="Pfam" id="PF00970">
    <property type="entry name" value="FAD_binding_6"/>
    <property type="match status" value="1"/>
</dbReference>
<evidence type="ECO:0000256" key="9">
    <source>
        <dbReference type="ARBA" id="ARBA00023002"/>
    </source>
</evidence>
<dbReference type="FunFam" id="3.40.50.80:FF:000009">
    <property type="entry name" value="NADH-cytochrome b5 reductase"/>
    <property type="match status" value="1"/>
</dbReference>
<dbReference type="InterPro" id="IPR001709">
    <property type="entry name" value="Flavoprot_Pyr_Nucl_cyt_Rdtase"/>
</dbReference>
<dbReference type="Gene3D" id="2.40.30.10">
    <property type="entry name" value="Translation factors"/>
    <property type="match status" value="1"/>
</dbReference>
<evidence type="ECO:0000256" key="8">
    <source>
        <dbReference type="ARBA" id="ARBA00022989"/>
    </source>
</evidence>
<dbReference type="PROSITE" id="PS51384">
    <property type="entry name" value="FAD_FR"/>
    <property type="match status" value="1"/>
</dbReference>
<evidence type="ECO:0000256" key="13">
    <source>
        <dbReference type="ARBA" id="ARBA00047682"/>
    </source>
</evidence>
<comment type="similarity">
    <text evidence="4 15">Belongs to the flavoprotein pyridine nucleotide cytochrome reductase family.</text>
</comment>
<dbReference type="GO" id="GO:0016020">
    <property type="term" value="C:membrane"/>
    <property type="evidence" value="ECO:0007669"/>
    <property type="project" value="UniProtKB-SubCell"/>
</dbReference>
<evidence type="ECO:0000259" key="16">
    <source>
        <dbReference type="PROSITE" id="PS51384"/>
    </source>
</evidence>
<dbReference type="OMA" id="KGPEMQK"/>
<sequence length="337" mass="35815">MFARTLLRRRRAATVAAGVAASAFGLSSLAAADSAPPASKLAKKESGLGVSFEVNVSPSQLEVVEPRIPDDGLSPTEWRALRLESVTPLSHNTAVYRFAFEDETASSGMRVASCLLTKAAIGSEKADGSRANVIRPYTPISRPDAKGHVDLAVKTYPDGKMSQHIASLKVGDTLEIKGPVVKLPYKLNEHAKLGMIAGGTGIAPMLQVIDEILAGESAFGKDNTKVSLIFANVSEQDILLKEEVDRRAAANPSQLEVFYLVDKASSPDWSGGVGYVTKQMLAERMPPPGSSGRVFVCGPPPMVVCGAKGTKEDPKAQGELSGMLKELGYAKEEVFKF</sequence>
<dbReference type="GeneID" id="17284129"/>
<evidence type="ECO:0000313" key="18">
    <source>
        <dbReference type="Proteomes" id="UP000013827"/>
    </source>
</evidence>
<evidence type="ECO:0000256" key="7">
    <source>
        <dbReference type="ARBA" id="ARBA00022827"/>
    </source>
</evidence>
<feature type="binding site" evidence="14">
    <location>
        <position position="160"/>
    </location>
    <ligand>
        <name>FAD</name>
        <dbReference type="ChEBI" id="CHEBI:57692"/>
    </ligand>
</feature>
<dbReference type="SUPFAM" id="SSF63380">
    <property type="entry name" value="Riboflavin synthase domain-like"/>
    <property type="match status" value="1"/>
</dbReference>
<keyword evidence="7 14" id="KW-0274">FAD</keyword>
<evidence type="ECO:0000256" key="11">
    <source>
        <dbReference type="ARBA" id="ARBA00023128"/>
    </source>
</evidence>
<dbReference type="PRINTS" id="PR00371">
    <property type="entry name" value="FPNCR"/>
</dbReference>
<dbReference type="InterPro" id="IPR017938">
    <property type="entry name" value="Riboflavin_synthase-like_b-brl"/>
</dbReference>
<dbReference type="InterPro" id="IPR001433">
    <property type="entry name" value="OxRdtase_FAD/NAD-bd"/>
</dbReference>
<dbReference type="InterPro" id="IPR001834">
    <property type="entry name" value="CBR-like"/>
</dbReference>
<dbReference type="KEGG" id="ehx:EMIHUDRAFT_373005"/>
<evidence type="ECO:0000256" key="6">
    <source>
        <dbReference type="ARBA" id="ARBA00022692"/>
    </source>
</evidence>
<keyword evidence="12" id="KW-0472">Membrane</keyword>
<dbReference type="PaxDb" id="2903-EOD38859"/>
<reference evidence="17" key="2">
    <citation type="submission" date="2024-10" db="UniProtKB">
        <authorList>
            <consortium name="EnsemblProtists"/>
        </authorList>
    </citation>
    <scope>IDENTIFICATION</scope>
</reference>
<keyword evidence="18" id="KW-1185">Reference proteome</keyword>
<organism evidence="17 18">
    <name type="scientific">Emiliania huxleyi (strain CCMP1516)</name>
    <dbReference type="NCBI Taxonomy" id="280463"/>
    <lineage>
        <taxon>Eukaryota</taxon>
        <taxon>Haptista</taxon>
        <taxon>Haptophyta</taxon>
        <taxon>Prymnesiophyceae</taxon>
        <taxon>Isochrysidales</taxon>
        <taxon>Noelaerhabdaceae</taxon>
        <taxon>Emiliania</taxon>
    </lineage>
</organism>
<proteinExistence type="inferred from homology"/>
<dbReference type="PANTHER" id="PTHR19370">
    <property type="entry name" value="NADH-CYTOCHROME B5 REDUCTASE"/>
    <property type="match status" value="1"/>
</dbReference>
<comment type="catalytic activity">
    <reaction evidence="13 15">
        <text>2 Fe(III)-[cytochrome b5] + NADH = 2 Fe(II)-[cytochrome b5] + NAD(+) + H(+)</text>
        <dbReference type="Rhea" id="RHEA:46680"/>
        <dbReference type="Rhea" id="RHEA-COMP:10438"/>
        <dbReference type="Rhea" id="RHEA-COMP:10439"/>
        <dbReference type="ChEBI" id="CHEBI:15378"/>
        <dbReference type="ChEBI" id="CHEBI:29033"/>
        <dbReference type="ChEBI" id="CHEBI:29034"/>
        <dbReference type="ChEBI" id="CHEBI:57540"/>
        <dbReference type="ChEBI" id="CHEBI:57945"/>
        <dbReference type="EC" id="1.6.2.2"/>
    </reaction>
</comment>
<dbReference type="InterPro" id="IPR008333">
    <property type="entry name" value="Cbr1-like_FAD-bd_dom"/>
</dbReference>
<protein>
    <recommendedName>
        <fullName evidence="15">NADH-cytochrome b5 reductase</fullName>
        <ecNumber evidence="15">1.6.2.2</ecNumber>
    </recommendedName>
</protein>
<dbReference type="Gene3D" id="3.40.50.80">
    <property type="entry name" value="Nucleotide-binding domain of ferredoxin-NADP reductase (FNR) module"/>
    <property type="match status" value="1"/>
</dbReference>
<keyword evidence="11" id="KW-0496">Mitochondrion</keyword>
<dbReference type="HOGENOM" id="CLU_003827_9_1_1"/>
<feature type="binding site" evidence="14">
    <location>
        <position position="154"/>
    </location>
    <ligand>
        <name>FAD</name>
        <dbReference type="ChEBI" id="CHEBI:57692"/>
    </ligand>
</feature>
<dbReference type="RefSeq" id="XP_005791288.1">
    <property type="nucleotide sequence ID" value="XM_005791231.1"/>
</dbReference>
<keyword evidence="6" id="KW-0812">Transmembrane</keyword>
<feature type="binding site" evidence="14">
    <location>
        <position position="161"/>
    </location>
    <ligand>
        <name>FAD</name>
        <dbReference type="ChEBI" id="CHEBI:57692"/>
    </ligand>
</feature>
<evidence type="ECO:0000256" key="14">
    <source>
        <dbReference type="PIRSR" id="PIRSR601834-1"/>
    </source>
</evidence>
<reference evidence="18" key="1">
    <citation type="journal article" date="2013" name="Nature">
        <title>Pan genome of the phytoplankton Emiliania underpins its global distribution.</title>
        <authorList>
            <person name="Read B.A."/>
            <person name="Kegel J."/>
            <person name="Klute M.J."/>
            <person name="Kuo A."/>
            <person name="Lefebvre S.C."/>
            <person name="Maumus F."/>
            <person name="Mayer C."/>
            <person name="Miller J."/>
            <person name="Monier A."/>
            <person name="Salamov A."/>
            <person name="Young J."/>
            <person name="Aguilar M."/>
            <person name="Claverie J.M."/>
            <person name="Frickenhaus S."/>
            <person name="Gonzalez K."/>
            <person name="Herman E.K."/>
            <person name="Lin Y.C."/>
            <person name="Napier J."/>
            <person name="Ogata H."/>
            <person name="Sarno A.F."/>
            <person name="Shmutz J."/>
            <person name="Schroeder D."/>
            <person name="de Vargas C."/>
            <person name="Verret F."/>
            <person name="von Dassow P."/>
            <person name="Valentin K."/>
            <person name="Van de Peer Y."/>
            <person name="Wheeler G."/>
            <person name="Dacks J.B."/>
            <person name="Delwiche C.F."/>
            <person name="Dyhrman S.T."/>
            <person name="Glockner G."/>
            <person name="John U."/>
            <person name="Richards T."/>
            <person name="Worden A.Z."/>
            <person name="Zhang X."/>
            <person name="Grigoriev I.V."/>
            <person name="Allen A.E."/>
            <person name="Bidle K."/>
            <person name="Borodovsky M."/>
            <person name="Bowler C."/>
            <person name="Brownlee C."/>
            <person name="Cock J.M."/>
            <person name="Elias M."/>
            <person name="Gladyshev V.N."/>
            <person name="Groth M."/>
            <person name="Guda C."/>
            <person name="Hadaegh A."/>
            <person name="Iglesias-Rodriguez M.D."/>
            <person name="Jenkins J."/>
            <person name="Jones B.M."/>
            <person name="Lawson T."/>
            <person name="Leese F."/>
            <person name="Lindquist E."/>
            <person name="Lobanov A."/>
            <person name="Lomsadze A."/>
            <person name="Malik S.B."/>
            <person name="Marsh M.E."/>
            <person name="Mackinder L."/>
            <person name="Mock T."/>
            <person name="Mueller-Roeber B."/>
            <person name="Pagarete A."/>
            <person name="Parker M."/>
            <person name="Probert I."/>
            <person name="Quesneville H."/>
            <person name="Raines C."/>
            <person name="Rensing S.A."/>
            <person name="Riano-Pachon D.M."/>
            <person name="Richier S."/>
            <person name="Rokitta S."/>
            <person name="Shiraiwa Y."/>
            <person name="Soanes D.M."/>
            <person name="van der Giezen M."/>
            <person name="Wahlund T.M."/>
            <person name="Williams B."/>
            <person name="Wilson W."/>
            <person name="Wolfe G."/>
            <person name="Wurch L.L."/>
        </authorList>
    </citation>
    <scope>NUCLEOTIDE SEQUENCE</scope>
</reference>
<dbReference type="Pfam" id="PF00175">
    <property type="entry name" value="NAD_binding_1"/>
    <property type="match status" value="1"/>
</dbReference>
<feature type="binding site" evidence="14">
    <location>
        <position position="162"/>
    </location>
    <ligand>
        <name>FAD</name>
        <dbReference type="ChEBI" id="CHEBI:57692"/>
    </ligand>
</feature>
<dbReference type="GO" id="GO:0090524">
    <property type="term" value="F:cytochrome-b5 reductase activity, acting on NADH"/>
    <property type="evidence" value="ECO:0007669"/>
    <property type="project" value="UniProtKB-EC"/>
</dbReference>
<name>A0A0D3KSX4_EMIH1</name>
<evidence type="ECO:0000313" key="17">
    <source>
        <dbReference type="EnsemblProtists" id="EOD38859"/>
    </source>
</evidence>
<evidence type="ECO:0000256" key="15">
    <source>
        <dbReference type="RuleBase" id="RU361226"/>
    </source>
</evidence>
<keyword evidence="5 14" id="KW-0285">Flavoprotein</keyword>
<dbReference type="STRING" id="2903.R1FZ96"/>
<dbReference type="FunFam" id="2.40.30.10:FF:000069">
    <property type="entry name" value="NADH-cytochrome b5 reductase"/>
    <property type="match status" value="1"/>
</dbReference>
<dbReference type="PANTHER" id="PTHR19370:SF171">
    <property type="entry name" value="NADH-CYTOCHROME B5 REDUCTASE 2"/>
    <property type="match status" value="1"/>
</dbReference>
<dbReference type="eggNOG" id="KOG0534">
    <property type="taxonomic scope" value="Eukaryota"/>
</dbReference>
<dbReference type="GO" id="GO:0005739">
    <property type="term" value="C:mitochondrion"/>
    <property type="evidence" value="ECO:0007669"/>
    <property type="project" value="UniProtKB-SubCell"/>
</dbReference>
<dbReference type="EC" id="1.6.2.2" evidence="15"/>
<dbReference type="PRINTS" id="PR00406">
    <property type="entry name" value="CYTB5RDTASE"/>
</dbReference>
<comment type="subcellular location">
    <subcellularLocation>
        <location evidence="3">Membrane</location>
    </subcellularLocation>
    <subcellularLocation>
        <location evidence="2">Mitochondrion</location>
    </subcellularLocation>
</comment>